<name>A0A381RG59_9ZZZZ</name>
<dbReference type="InterPro" id="IPR020904">
    <property type="entry name" value="Sc_DH/Rdtase_CS"/>
</dbReference>
<dbReference type="AlphaFoldDB" id="A0A381RG59"/>
<dbReference type="InterPro" id="IPR002347">
    <property type="entry name" value="SDR_fam"/>
</dbReference>
<sequence length="266" mass="27931">MMLKGKKIIVTGGASGIGRAVCVIAAREGADIAVADINPEMAEETVALVREQNREAIIVEMDTSKRLDAERMVKETVAAFGTIDGIVCGAIKLVPGKLEELPEEDWDMVMDIGLKGYFLCAQAAGRIMLEKGSGSIVFLSSVGGVQAYNGAGAYSISKAGAIMLGKLFGVEWGGRGVRANTVCPGQVRTPMTEAMFADPTIAAGRAAVVPMGRVGKPEEIAEACVFLLSDRASYVNADAMQVDGGQAESKMMHTPGRNWGGKSLDD</sequence>
<dbReference type="PRINTS" id="PR00081">
    <property type="entry name" value="GDHRDH"/>
</dbReference>
<feature type="region of interest" description="Disordered" evidence="2">
    <location>
        <begin position="246"/>
        <end position="266"/>
    </location>
</feature>
<dbReference type="CDD" id="cd05233">
    <property type="entry name" value="SDR_c"/>
    <property type="match status" value="1"/>
</dbReference>
<dbReference type="SUPFAM" id="SSF51735">
    <property type="entry name" value="NAD(P)-binding Rossmann-fold domains"/>
    <property type="match status" value="1"/>
</dbReference>
<dbReference type="InterPro" id="IPR036291">
    <property type="entry name" value="NAD(P)-bd_dom_sf"/>
</dbReference>
<dbReference type="Pfam" id="PF13561">
    <property type="entry name" value="adh_short_C2"/>
    <property type="match status" value="1"/>
</dbReference>
<gene>
    <name evidence="3" type="ORF">METZ01_LOCUS41037</name>
</gene>
<accession>A0A381RG59</accession>
<protein>
    <submittedName>
        <fullName evidence="3">Uncharacterized protein</fullName>
    </submittedName>
</protein>
<dbReference type="GO" id="GO:0016616">
    <property type="term" value="F:oxidoreductase activity, acting on the CH-OH group of donors, NAD or NADP as acceptor"/>
    <property type="evidence" value="ECO:0007669"/>
    <property type="project" value="TreeGrafter"/>
</dbReference>
<comment type="similarity">
    <text evidence="1">Belongs to the short-chain dehydrogenases/reductases (SDR) family.</text>
</comment>
<organism evidence="3">
    <name type="scientific">marine metagenome</name>
    <dbReference type="NCBI Taxonomy" id="408172"/>
    <lineage>
        <taxon>unclassified sequences</taxon>
        <taxon>metagenomes</taxon>
        <taxon>ecological metagenomes</taxon>
    </lineage>
</organism>
<proteinExistence type="inferred from homology"/>
<dbReference type="FunFam" id="3.40.50.720:FF:000084">
    <property type="entry name" value="Short-chain dehydrogenase reductase"/>
    <property type="match status" value="1"/>
</dbReference>
<evidence type="ECO:0000256" key="1">
    <source>
        <dbReference type="ARBA" id="ARBA00006484"/>
    </source>
</evidence>
<reference evidence="3" key="1">
    <citation type="submission" date="2018-05" db="EMBL/GenBank/DDBJ databases">
        <authorList>
            <person name="Lanie J.A."/>
            <person name="Ng W.-L."/>
            <person name="Kazmierczak K.M."/>
            <person name="Andrzejewski T.M."/>
            <person name="Davidsen T.M."/>
            <person name="Wayne K.J."/>
            <person name="Tettelin H."/>
            <person name="Glass J.I."/>
            <person name="Rusch D."/>
            <person name="Podicherti R."/>
            <person name="Tsui H.-C.T."/>
            <person name="Winkler M.E."/>
        </authorList>
    </citation>
    <scope>NUCLEOTIDE SEQUENCE</scope>
</reference>
<dbReference type="Gene3D" id="3.40.50.720">
    <property type="entry name" value="NAD(P)-binding Rossmann-like Domain"/>
    <property type="match status" value="1"/>
</dbReference>
<dbReference type="PROSITE" id="PS00061">
    <property type="entry name" value="ADH_SHORT"/>
    <property type="match status" value="1"/>
</dbReference>
<evidence type="ECO:0000313" key="3">
    <source>
        <dbReference type="EMBL" id="SUZ88183.1"/>
    </source>
</evidence>
<evidence type="ECO:0000256" key="2">
    <source>
        <dbReference type="SAM" id="MobiDB-lite"/>
    </source>
</evidence>
<dbReference type="EMBL" id="UINC01001759">
    <property type="protein sequence ID" value="SUZ88183.1"/>
    <property type="molecule type" value="Genomic_DNA"/>
</dbReference>
<dbReference type="PANTHER" id="PTHR42760">
    <property type="entry name" value="SHORT-CHAIN DEHYDROGENASES/REDUCTASES FAMILY MEMBER"/>
    <property type="match status" value="1"/>
</dbReference>